<protein>
    <submittedName>
        <fullName evidence="1">Uncharacterized protein</fullName>
    </submittedName>
</protein>
<proteinExistence type="predicted"/>
<name>X1QHV8_9ZZZZ</name>
<accession>X1QHV8</accession>
<organism evidence="1">
    <name type="scientific">marine sediment metagenome</name>
    <dbReference type="NCBI Taxonomy" id="412755"/>
    <lineage>
        <taxon>unclassified sequences</taxon>
        <taxon>metagenomes</taxon>
        <taxon>ecological metagenomes</taxon>
    </lineage>
</organism>
<gene>
    <name evidence="1" type="ORF">S06H3_46680</name>
</gene>
<sequence>RMQTDTRWRIVTGITIVGSTALRDFAIDLFAGDTILGHFVVNVIGAAVIPVLPDNIQPIVPTYVAPGTKISGIITNAAVGNPVQCVLYGRRL</sequence>
<comment type="caution">
    <text evidence="1">The sequence shown here is derived from an EMBL/GenBank/DDBJ whole genome shotgun (WGS) entry which is preliminary data.</text>
</comment>
<reference evidence="1" key="1">
    <citation type="journal article" date="2014" name="Front. Microbiol.">
        <title>High frequency of phylogenetically diverse reductive dehalogenase-homologous genes in deep subseafloor sedimentary metagenomes.</title>
        <authorList>
            <person name="Kawai M."/>
            <person name="Futagami T."/>
            <person name="Toyoda A."/>
            <person name="Takaki Y."/>
            <person name="Nishi S."/>
            <person name="Hori S."/>
            <person name="Arai W."/>
            <person name="Tsubouchi T."/>
            <person name="Morono Y."/>
            <person name="Uchiyama I."/>
            <person name="Ito T."/>
            <person name="Fujiyama A."/>
            <person name="Inagaki F."/>
            <person name="Takami H."/>
        </authorList>
    </citation>
    <scope>NUCLEOTIDE SEQUENCE</scope>
    <source>
        <strain evidence="1">Expedition CK06-06</strain>
    </source>
</reference>
<dbReference type="AlphaFoldDB" id="X1QHV8"/>
<evidence type="ECO:0000313" key="1">
    <source>
        <dbReference type="EMBL" id="GAI42849.1"/>
    </source>
</evidence>
<dbReference type="EMBL" id="BARV01029252">
    <property type="protein sequence ID" value="GAI42849.1"/>
    <property type="molecule type" value="Genomic_DNA"/>
</dbReference>
<feature type="non-terminal residue" evidence="1">
    <location>
        <position position="1"/>
    </location>
</feature>